<keyword evidence="2" id="KW-1185">Reference proteome</keyword>
<comment type="caution">
    <text evidence="1">The sequence shown here is derived from an EMBL/GenBank/DDBJ whole genome shotgun (WGS) entry which is preliminary data.</text>
</comment>
<reference evidence="1" key="1">
    <citation type="submission" date="2022-11" db="EMBL/GenBank/DDBJ databases">
        <authorList>
            <person name="Kikuchi T."/>
        </authorList>
    </citation>
    <scope>NUCLEOTIDE SEQUENCE</scope>
    <source>
        <strain evidence="1">PS1010</strain>
    </source>
</reference>
<gene>
    <name evidence="1" type="ORF">CAMP_LOCUS10249</name>
</gene>
<evidence type="ECO:0000313" key="2">
    <source>
        <dbReference type="Proteomes" id="UP001152747"/>
    </source>
</evidence>
<organism evidence="1 2">
    <name type="scientific">Caenorhabditis angaria</name>
    <dbReference type="NCBI Taxonomy" id="860376"/>
    <lineage>
        <taxon>Eukaryota</taxon>
        <taxon>Metazoa</taxon>
        <taxon>Ecdysozoa</taxon>
        <taxon>Nematoda</taxon>
        <taxon>Chromadorea</taxon>
        <taxon>Rhabditida</taxon>
        <taxon>Rhabditina</taxon>
        <taxon>Rhabditomorpha</taxon>
        <taxon>Rhabditoidea</taxon>
        <taxon>Rhabditidae</taxon>
        <taxon>Peloderinae</taxon>
        <taxon>Caenorhabditis</taxon>
    </lineage>
</organism>
<name>A0A9P1IQN8_9PELO</name>
<proteinExistence type="predicted"/>
<evidence type="ECO:0000313" key="1">
    <source>
        <dbReference type="EMBL" id="CAI5447612.1"/>
    </source>
</evidence>
<dbReference type="EMBL" id="CANHGI010000004">
    <property type="protein sequence ID" value="CAI5447612.1"/>
    <property type="molecule type" value="Genomic_DNA"/>
</dbReference>
<dbReference type="AlphaFoldDB" id="A0A9P1IQN8"/>
<protein>
    <submittedName>
        <fullName evidence="1">Uncharacterized protein</fullName>
    </submittedName>
</protein>
<dbReference type="Proteomes" id="UP001152747">
    <property type="component" value="Unassembled WGS sequence"/>
</dbReference>
<accession>A0A9P1IQN8</accession>
<sequence>MNSNIILPSSQLRFFRNPKIIVKQNIEYLLLKDPKKIQSHKHSFPNFEFQGVQLCCAEYFSSNVNSRQNWLIDCTITVQHNEYKSGQKSNSYVIFSKILKSSHNCSNFDYCI</sequence>